<comment type="caution">
    <text evidence="17">The sequence shown here is derived from an EMBL/GenBank/DDBJ whole genome shotgun (WGS) entry which is preliminary data.</text>
</comment>
<feature type="binding site" evidence="12">
    <location>
        <position position="217"/>
    </location>
    <ligand>
        <name>Ca(2+)</name>
        <dbReference type="ChEBI" id="CHEBI:29108"/>
        <label>2</label>
    </ligand>
</feature>
<proteinExistence type="inferred from homology"/>
<dbReference type="Gene3D" id="2.170.130.10">
    <property type="entry name" value="TonB-dependent receptor, plug domain"/>
    <property type="match status" value="1"/>
</dbReference>
<comment type="function">
    <text evidence="12">Involved in the active translocation of vitamin B12 (cyanocobalamin) across the outer membrane to the periplasmic space. It derives its energy for transport by interacting with the trans-periplasmic membrane protein TonB.</text>
</comment>
<feature type="binding site" evidence="12">
    <location>
        <position position="215"/>
    </location>
    <ligand>
        <name>Ca(2+)</name>
        <dbReference type="ChEBI" id="CHEBI:29108"/>
        <label>2</label>
    </ligand>
</feature>
<dbReference type="PANTHER" id="PTHR30069">
    <property type="entry name" value="TONB-DEPENDENT OUTER MEMBRANE RECEPTOR"/>
    <property type="match status" value="1"/>
</dbReference>
<sequence length="621" mass="69693" precursor="true">MKITSASLFALSATALSLWARSGYARQNDNTQLVTANRFQQPVSSVLAPGEVITREDIDRWQAKSLTDVMRRLPGVDIAQNGGPGQTSYIYIRGAEARHTLVLIDGIPLAKSGITGIADFSQIPLALIQRIELIRGPRSAVYGADAIGGVVNIITENSEPGGQITAGLGSNRYQEYDAALRHKVGEDTLVTVAGAFQSTRGYNIQPQSAYAVDGDRDGFRSKTFWAGVNHRFSDSLSAFFRGYGYGNNSAYDAGYQDGSDKRQIYNHTYEGGMKFSEERYSSELSYSYQRYKDYNYASTLGLYRPGTSLDDMSQRNLQWGNSVAMAHGTLSAGIDWQQQKLASSDRFSADNYTRNSTGYYLTTQQQFNTLTLEGALRGDDNNQFGWNGTWQAAAGWAFMPDYRLIFSYGTAFQAPTLGQMYGQSRLFIASNPDLRAERSHQIETGLEGLSGPVEWHLYLYHNKINNLIDYRADENFTGTYYNVQSATIKGVEWSGSADTGIFTHRITLQYIDPRRDDDNEVLAHRSRQQYKYQLDWTALDIDFDLAWQYFGKSYNNNTNQYAATQRRMPGYSLVDFSAAYPVTSHLTVRGKIANLLDKDYETVYGYRTPGREYYLSASYSF</sequence>
<dbReference type="EMBL" id="JAFCXS010000013">
    <property type="protein sequence ID" value="MBM0748861.1"/>
    <property type="molecule type" value="Genomic_DNA"/>
</dbReference>
<accession>A0ABS1ZA00</accession>
<dbReference type="CDD" id="cd01347">
    <property type="entry name" value="ligand_gated_channel"/>
    <property type="match status" value="1"/>
</dbReference>
<keyword evidence="3 12" id="KW-1134">Transmembrane beta strand</keyword>
<dbReference type="PROSITE" id="PS52016">
    <property type="entry name" value="TONB_DEPENDENT_REC_3"/>
    <property type="match status" value="1"/>
</dbReference>
<dbReference type="InterPro" id="IPR012910">
    <property type="entry name" value="Plug_dom"/>
</dbReference>
<dbReference type="NCBIfam" id="TIGR01779">
    <property type="entry name" value="TonB-B12"/>
    <property type="match status" value="1"/>
</dbReference>
<feature type="chain" id="PRO_5044924657" description="Vitamin B12 transporter BtuB" evidence="12">
    <location>
        <begin position="21"/>
        <end position="621"/>
    </location>
</feature>
<keyword evidence="12" id="KW-0479">Metal-binding</keyword>
<feature type="short sequence motif" description="TonB C-terminal box" evidence="12 14">
    <location>
        <begin position="604"/>
        <end position="621"/>
    </location>
</feature>
<keyword evidence="8 12" id="KW-0798">TonB box</keyword>
<feature type="binding site" evidence="12">
    <location>
        <position position="252"/>
    </location>
    <ligand>
        <name>Ca(2+)</name>
        <dbReference type="ChEBI" id="CHEBI:29108"/>
        <label>2</label>
    </ligand>
</feature>
<evidence type="ECO:0000256" key="13">
    <source>
        <dbReference type="PROSITE-ProRule" id="PRU01360"/>
    </source>
</evidence>
<dbReference type="RefSeq" id="WP_039381146.1">
    <property type="nucleotide sequence ID" value="NZ_CP083448.1"/>
</dbReference>
<feature type="binding site" evidence="12">
    <location>
        <position position="308"/>
    </location>
    <ligand>
        <name>cyanocob(III)alamin</name>
        <dbReference type="ChEBI" id="CHEBI:17439"/>
    </ligand>
</feature>
<feature type="domain" description="TonB-dependent receptor-like beta-barrel" evidence="15">
    <location>
        <begin position="210"/>
        <end position="595"/>
    </location>
</feature>
<keyword evidence="17" id="KW-0675">Receptor</keyword>
<evidence type="ECO:0000256" key="14">
    <source>
        <dbReference type="PROSITE-ProRule" id="PRU10144"/>
    </source>
</evidence>
<dbReference type="HAMAP" id="MF_01531">
    <property type="entry name" value="BtuB"/>
    <property type="match status" value="1"/>
</dbReference>
<feature type="binding site" evidence="12">
    <location>
        <position position="260"/>
    </location>
    <ligand>
        <name>Ca(2+)</name>
        <dbReference type="ChEBI" id="CHEBI:29108"/>
        <label>2</label>
    </ligand>
</feature>
<dbReference type="GeneID" id="84692815"/>
<keyword evidence="9 12" id="KW-0626">Porin</keyword>
<comment type="similarity">
    <text evidence="12">Belongs to the TonB-dependent receptor family. BtuB (TC 1.B.14.3.1) subfamily.</text>
</comment>
<keyword evidence="10 12" id="KW-0472">Membrane</keyword>
<feature type="binding site" evidence="12">
    <location>
        <position position="217"/>
    </location>
    <ligand>
        <name>Ca(2+)</name>
        <dbReference type="ChEBI" id="CHEBI:29108"/>
        <label>1</label>
    </ligand>
</feature>
<evidence type="ECO:0000313" key="18">
    <source>
        <dbReference type="Proteomes" id="UP000809137"/>
    </source>
</evidence>
<feature type="signal peptide" evidence="12">
    <location>
        <begin position="1"/>
        <end position="20"/>
    </location>
</feature>
<evidence type="ECO:0000259" key="15">
    <source>
        <dbReference type="Pfam" id="PF00593"/>
    </source>
</evidence>
<feature type="domain" description="TonB-dependent receptor plug" evidence="16">
    <location>
        <begin position="46"/>
        <end position="150"/>
    </location>
</feature>
<dbReference type="InterPro" id="IPR036942">
    <property type="entry name" value="Beta-barrel_TonB_sf"/>
</dbReference>
<evidence type="ECO:0000313" key="17">
    <source>
        <dbReference type="EMBL" id="MBM0748861.1"/>
    </source>
</evidence>
<evidence type="ECO:0000256" key="10">
    <source>
        <dbReference type="ARBA" id="ARBA00023136"/>
    </source>
</evidence>
<reference evidence="17 18" key="1">
    <citation type="submission" date="2021-01" db="EMBL/GenBank/DDBJ databases">
        <title>Complete genome sequence of Pantoea eucrina OB49, a heavy metal tolerant bacterium with PGPR potential isolated from wheat in Algeria.</title>
        <authorList>
            <person name="Lekired A."/>
            <person name="Ouzari I.H."/>
        </authorList>
    </citation>
    <scope>NUCLEOTIDE SEQUENCE [LARGE SCALE GENOMIC DNA]</scope>
    <source>
        <strain evidence="17 18">OB49</strain>
    </source>
</reference>
<name>A0ABS1ZA00_9GAMM</name>
<evidence type="ECO:0000256" key="11">
    <source>
        <dbReference type="ARBA" id="ARBA00023237"/>
    </source>
</evidence>
<dbReference type="SUPFAM" id="SSF56935">
    <property type="entry name" value="Porins"/>
    <property type="match status" value="1"/>
</dbReference>
<dbReference type="InterPro" id="IPR037066">
    <property type="entry name" value="Plug_dom_sf"/>
</dbReference>
<dbReference type="Proteomes" id="UP000809137">
    <property type="component" value="Unassembled WGS sequence"/>
</dbReference>
<feature type="binding site" evidence="12">
    <location>
        <position position="253"/>
    </location>
    <ligand>
        <name>cyanocob(III)alamin</name>
        <dbReference type="ChEBI" id="CHEBI:17439"/>
    </ligand>
</feature>
<protein>
    <recommendedName>
        <fullName evidence="12">Vitamin B12 transporter BtuB</fullName>
    </recommendedName>
    <alternativeName>
        <fullName evidence="12">Cobalamin receptor</fullName>
    </alternativeName>
    <alternativeName>
        <fullName evidence="12">Outer membrane cobalamin translocator</fullName>
    </alternativeName>
</protein>
<dbReference type="NCBIfam" id="NF007926">
    <property type="entry name" value="PRK10641.1"/>
    <property type="match status" value="1"/>
</dbReference>
<dbReference type="PANTHER" id="PTHR30069:SF53">
    <property type="entry name" value="COLICIN I RECEPTOR-RELATED"/>
    <property type="match status" value="1"/>
</dbReference>
<evidence type="ECO:0000256" key="7">
    <source>
        <dbReference type="ARBA" id="ARBA00023065"/>
    </source>
</evidence>
<keyword evidence="2 12" id="KW-0813">Transport</keyword>
<dbReference type="InterPro" id="IPR010917">
    <property type="entry name" value="TonB_rcpt_CS"/>
</dbReference>
<evidence type="ECO:0000256" key="12">
    <source>
        <dbReference type="HAMAP-Rule" id="MF_01531"/>
    </source>
</evidence>
<feature type="binding site" evidence="12">
    <location>
        <position position="251"/>
    </location>
    <ligand>
        <name>Ca(2+)</name>
        <dbReference type="ChEBI" id="CHEBI:29108"/>
        <label>2</label>
    </ligand>
</feature>
<keyword evidence="4 12" id="KW-0812">Transmembrane</keyword>
<feature type="short sequence motif" description="TonB box" evidence="12">
    <location>
        <begin position="30"/>
        <end position="37"/>
    </location>
</feature>
<dbReference type="InterPro" id="IPR010101">
    <property type="entry name" value="B12_transptr_BtuB"/>
</dbReference>
<comment type="subcellular location">
    <subcellularLocation>
        <location evidence="1 12 13">Cell outer membrane</location>
        <topology evidence="1 12 13">Multi-pass membrane protein</topology>
    </subcellularLocation>
</comment>
<keyword evidence="18" id="KW-1185">Reference proteome</keyword>
<evidence type="ECO:0000256" key="2">
    <source>
        <dbReference type="ARBA" id="ARBA00022448"/>
    </source>
</evidence>
<evidence type="ECO:0000256" key="1">
    <source>
        <dbReference type="ARBA" id="ARBA00004571"/>
    </source>
</evidence>
<dbReference type="PROSITE" id="PS01156">
    <property type="entry name" value="TONB_DEPENDENT_REC_2"/>
    <property type="match status" value="1"/>
</dbReference>
<feature type="binding site" evidence="12">
    <location>
        <position position="252"/>
    </location>
    <ligand>
        <name>Ca(2+)</name>
        <dbReference type="ChEBI" id="CHEBI:29108"/>
        <label>1</label>
    </ligand>
</feature>
<evidence type="ECO:0000256" key="9">
    <source>
        <dbReference type="ARBA" id="ARBA00023114"/>
    </source>
</evidence>
<gene>
    <name evidence="12 17" type="primary">btuB</name>
    <name evidence="17" type="ORF">JJB79_15790</name>
</gene>
<comment type="caution">
    <text evidence="12">Lacks conserved residue(s) required for the propagation of feature annotation.</text>
</comment>
<evidence type="ECO:0000256" key="6">
    <source>
        <dbReference type="ARBA" id="ARBA00022837"/>
    </source>
</evidence>
<keyword evidence="11 12" id="KW-0998">Cell outer membrane</keyword>
<keyword evidence="7 12" id="KW-0406">Ion transport</keyword>
<keyword evidence="5 12" id="KW-0732">Signal</keyword>
<evidence type="ECO:0000259" key="16">
    <source>
        <dbReference type="Pfam" id="PF07715"/>
    </source>
</evidence>
<feature type="binding site" evidence="12">
    <location>
        <position position="215"/>
    </location>
    <ligand>
        <name>Ca(2+)</name>
        <dbReference type="ChEBI" id="CHEBI:29108"/>
        <label>1</label>
    </ligand>
</feature>
<feature type="binding site" evidence="12">
    <location>
        <begin position="114"/>
        <end position="115"/>
    </location>
    <ligand>
        <name>cyanocob(III)alamin</name>
        <dbReference type="ChEBI" id="CHEBI:17439"/>
    </ligand>
</feature>
<evidence type="ECO:0000256" key="8">
    <source>
        <dbReference type="ARBA" id="ARBA00023077"/>
    </source>
</evidence>
<feature type="binding site" evidence="12">
    <location>
        <position position="203"/>
    </location>
    <ligand>
        <name>Ca(2+)</name>
        <dbReference type="ChEBI" id="CHEBI:29108"/>
        <label>1</label>
    </ligand>
</feature>
<evidence type="ECO:0000256" key="5">
    <source>
        <dbReference type="ARBA" id="ARBA00022729"/>
    </source>
</evidence>
<organism evidence="17 18">
    <name type="scientific">Pantoea eucrina</name>
    <dbReference type="NCBI Taxonomy" id="472693"/>
    <lineage>
        <taxon>Bacteria</taxon>
        <taxon>Pseudomonadati</taxon>
        <taxon>Pseudomonadota</taxon>
        <taxon>Gammaproteobacteria</taxon>
        <taxon>Enterobacterales</taxon>
        <taxon>Erwiniaceae</taxon>
        <taxon>Pantoea</taxon>
    </lineage>
</organism>
<evidence type="ECO:0000256" key="4">
    <source>
        <dbReference type="ARBA" id="ARBA00022692"/>
    </source>
</evidence>
<evidence type="ECO:0000256" key="3">
    <source>
        <dbReference type="ARBA" id="ARBA00022452"/>
    </source>
</evidence>
<dbReference type="Pfam" id="PF07715">
    <property type="entry name" value="Plug"/>
    <property type="match status" value="1"/>
</dbReference>
<dbReference type="InterPro" id="IPR000531">
    <property type="entry name" value="Beta-barrel_TonB"/>
</dbReference>
<dbReference type="Pfam" id="PF00593">
    <property type="entry name" value="TonB_dep_Rec_b-barrel"/>
    <property type="match status" value="1"/>
</dbReference>
<dbReference type="Gene3D" id="2.40.170.20">
    <property type="entry name" value="TonB-dependent receptor, beta-barrel domain"/>
    <property type="match status" value="1"/>
</dbReference>
<dbReference type="InterPro" id="IPR039426">
    <property type="entry name" value="TonB-dep_rcpt-like"/>
</dbReference>
<keyword evidence="6 12" id="KW-0106">Calcium</keyword>